<organism evidence="2 3">
    <name type="scientific">Methyloradius palustris</name>
    <dbReference type="NCBI Taxonomy" id="2778876"/>
    <lineage>
        <taxon>Bacteria</taxon>
        <taxon>Pseudomonadati</taxon>
        <taxon>Pseudomonadota</taxon>
        <taxon>Betaproteobacteria</taxon>
        <taxon>Nitrosomonadales</taxon>
        <taxon>Methylophilaceae</taxon>
        <taxon>Methyloradius</taxon>
    </lineage>
</organism>
<proteinExistence type="predicted"/>
<dbReference type="InterPro" id="IPR050275">
    <property type="entry name" value="PGM_Phosphatase"/>
</dbReference>
<dbReference type="InterPro" id="IPR013078">
    <property type="entry name" value="His_Pase_superF_clade-1"/>
</dbReference>
<keyword evidence="3" id="KW-1185">Reference proteome</keyword>
<dbReference type="Gene3D" id="3.40.50.1240">
    <property type="entry name" value="Phosphoglycerate mutase-like"/>
    <property type="match status" value="1"/>
</dbReference>
<dbReference type="RefSeq" id="WP_221764436.1">
    <property type="nucleotide sequence ID" value="NZ_AP024110.1"/>
</dbReference>
<dbReference type="KEGG" id="mpau:ZMTM_01160"/>
<dbReference type="GO" id="GO:0005737">
    <property type="term" value="C:cytoplasm"/>
    <property type="evidence" value="ECO:0007669"/>
    <property type="project" value="TreeGrafter"/>
</dbReference>
<dbReference type="GO" id="GO:0043755">
    <property type="term" value="F:alpha-ribazole phosphatase activity"/>
    <property type="evidence" value="ECO:0007669"/>
    <property type="project" value="UniProtKB-UniRule"/>
</dbReference>
<dbReference type="AlphaFoldDB" id="A0A8D5G638"/>
<evidence type="ECO:0000313" key="2">
    <source>
        <dbReference type="EMBL" id="BCM23857.1"/>
    </source>
</evidence>
<dbReference type="SUPFAM" id="SSF53254">
    <property type="entry name" value="Phosphoglycerate mutase-like"/>
    <property type="match status" value="1"/>
</dbReference>
<dbReference type="SMART" id="SM00855">
    <property type="entry name" value="PGAM"/>
    <property type="match status" value="1"/>
</dbReference>
<evidence type="ECO:0000313" key="3">
    <source>
        <dbReference type="Proteomes" id="UP000826722"/>
    </source>
</evidence>
<sequence>MEIYLVRHTTPEVATGICYGQTDLDVAASFEEESKRLHEKLQHIANPMIYSSPLQRCLKLATVTAKALGHNTINQDDRLKELHFGDWEMQAWNDIPQGLIDVWAEDHVMQTPPNGESFHQLFLRVKAFLEEISAGKAGSGEPVILFTHAGVIRAFTGYALGLPLINAFRLHIDYASVTKIIIDDKVMRIGFVNR</sequence>
<accession>A0A8D5G638</accession>
<name>A0A8D5G638_9PROT</name>
<protein>
    <recommendedName>
        <fullName evidence="1">Alpha-ribazole phosphatase</fullName>
        <ecNumber evidence="1">3.1.3.73</ecNumber>
    </recommendedName>
</protein>
<dbReference type="EMBL" id="AP024110">
    <property type="protein sequence ID" value="BCM23857.1"/>
    <property type="molecule type" value="Genomic_DNA"/>
</dbReference>
<reference evidence="2" key="1">
    <citation type="journal article" date="2021" name="Arch. Microbiol.">
        <title>Methyloradius palustris gen. nov., sp. nov., a methanol-oxidizing bacterium isolated from snow.</title>
        <authorList>
            <person name="Miyadera T."/>
            <person name="Kojima H."/>
            <person name="Fukui M."/>
        </authorList>
    </citation>
    <scope>NUCLEOTIDE SEQUENCE</scope>
    <source>
        <strain evidence="2">Zm11</strain>
    </source>
</reference>
<dbReference type="GO" id="GO:0009236">
    <property type="term" value="P:cobalamin biosynthetic process"/>
    <property type="evidence" value="ECO:0007669"/>
    <property type="project" value="UniProtKB-UniRule"/>
</dbReference>
<dbReference type="NCBIfam" id="TIGR03162">
    <property type="entry name" value="ribazole_cobC"/>
    <property type="match status" value="1"/>
</dbReference>
<dbReference type="PANTHER" id="PTHR48100">
    <property type="entry name" value="BROAD-SPECIFICITY PHOSPHATASE YOR283W-RELATED"/>
    <property type="match status" value="1"/>
</dbReference>
<dbReference type="Pfam" id="PF00300">
    <property type="entry name" value="His_Phos_1"/>
    <property type="match status" value="1"/>
</dbReference>
<dbReference type="EC" id="3.1.3.73" evidence="1"/>
<dbReference type="Proteomes" id="UP000826722">
    <property type="component" value="Chromosome"/>
</dbReference>
<evidence type="ECO:0000256" key="1">
    <source>
        <dbReference type="NCBIfam" id="TIGR03162"/>
    </source>
</evidence>
<dbReference type="InterPro" id="IPR029033">
    <property type="entry name" value="His_PPase_superfam"/>
</dbReference>
<dbReference type="CDD" id="cd07067">
    <property type="entry name" value="HP_PGM_like"/>
    <property type="match status" value="1"/>
</dbReference>
<gene>
    <name evidence="2" type="primary">gpmB</name>
    <name evidence="2" type="ORF">ZMTM_01160</name>
</gene>
<dbReference type="InterPro" id="IPR017578">
    <property type="entry name" value="Ribazole_CobC"/>
</dbReference>
<dbReference type="PANTHER" id="PTHR48100:SF59">
    <property type="entry name" value="ADENOSYLCOBALAMIN_ALPHA-RIBAZOLE PHOSPHATASE"/>
    <property type="match status" value="1"/>
</dbReference>